<dbReference type="EMBL" id="CP054492">
    <property type="protein sequence ID" value="QOY52823.1"/>
    <property type="molecule type" value="Genomic_DNA"/>
</dbReference>
<dbReference type="Pfam" id="PF03734">
    <property type="entry name" value="YkuD"/>
    <property type="match status" value="1"/>
</dbReference>
<evidence type="ECO:0000259" key="8">
    <source>
        <dbReference type="PROSITE" id="PS52029"/>
    </source>
</evidence>
<dbReference type="GO" id="GO:0004180">
    <property type="term" value="F:carboxypeptidase activity"/>
    <property type="evidence" value="ECO:0007669"/>
    <property type="project" value="UniProtKB-ARBA"/>
</dbReference>
<dbReference type="Pfam" id="PF24125">
    <property type="entry name" value="Cds6_C"/>
    <property type="match status" value="1"/>
</dbReference>
<keyword evidence="4 7" id="KW-0133">Cell shape</keyword>
<feature type="domain" description="L,D-TPase catalytic" evidence="8">
    <location>
        <begin position="63"/>
        <end position="198"/>
    </location>
</feature>
<keyword evidence="10" id="KW-1185">Reference proteome</keyword>
<keyword evidence="6 7" id="KW-0961">Cell wall biogenesis/degradation</keyword>
<reference evidence="9 10" key="1">
    <citation type="submission" date="2020-05" db="EMBL/GenBank/DDBJ databases">
        <title>Sulfurimonas marisnigri, sp. nov., and Sulfurimonas baltica, sp. nov., manganese oxide reducing chemolithoautotrophs of the class Epsilonproteobacteria isolated from the pelagic redoxclines of the Black and Baltic Seas and emended description of the genus Sulfurimonas.</title>
        <authorList>
            <person name="Henkel J.V."/>
            <person name="Laudan C."/>
            <person name="Werner J."/>
            <person name="Neu T."/>
            <person name="Plewe S."/>
            <person name="Sproer C."/>
            <person name="Bunk B."/>
            <person name="Schulz-Vogt H.N."/>
        </authorList>
    </citation>
    <scope>NUCLEOTIDE SEQUENCE [LARGE SCALE GENOMIC DNA]</scope>
    <source>
        <strain evidence="9 10">GD2</strain>
    </source>
</reference>
<dbReference type="SUPFAM" id="SSF141523">
    <property type="entry name" value="L,D-transpeptidase catalytic domain-like"/>
    <property type="match status" value="1"/>
</dbReference>
<evidence type="ECO:0000256" key="5">
    <source>
        <dbReference type="ARBA" id="ARBA00022984"/>
    </source>
</evidence>
<dbReference type="GO" id="GO:0008360">
    <property type="term" value="P:regulation of cell shape"/>
    <property type="evidence" value="ECO:0007669"/>
    <property type="project" value="UniProtKB-UniRule"/>
</dbReference>
<evidence type="ECO:0000256" key="2">
    <source>
        <dbReference type="ARBA" id="ARBA00005992"/>
    </source>
</evidence>
<evidence type="ECO:0000256" key="7">
    <source>
        <dbReference type="PROSITE-ProRule" id="PRU01373"/>
    </source>
</evidence>
<dbReference type="InterPro" id="IPR005490">
    <property type="entry name" value="LD_TPept_cat_dom"/>
</dbReference>
<name>A0A7S7LWM4_9BACT</name>
<evidence type="ECO:0000313" key="9">
    <source>
        <dbReference type="EMBL" id="QOY52823.1"/>
    </source>
</evidence>
<evidence type="ECO:0000256" key="3">
    <source>
        <dbReference type="ARBA" id="ARBA00022679"/>
    </source>
</evidence>
<dbReference type="PANTHER" id="PTHR36699:SF1">
    <property type="entry name" value="L,D-TRANSPEPTIDASE YAFK-RELATED"/>
    <property type="match status" value="1"/>
</dbReference>
<dbReference type="AlphaFoldDB" id="A0A7S7LWM4"/>
<dbReference type="InterPro" id="IPR056203">
    <property type="entry name" value="Cds6_C"/>
</dbReference>
<accession>A0A7S7LWM4</accession>
<organism evidence="9 10">
    <name type="scientific">Candidatus Sulfurimonas baltica</name>
    <dbReference type="NCBI Taxonomy" id="2740404"/>
    <lineage>
        <taxon>Bacteria</taxon>
        <taxon>Pseudomonadati</taxon>
        <taxon>Campylobacterota</taxon>
        <taxon>Epsilonproteobacteria</taxon>
        <taxon>Campylobacterales</taxon>
        <taxon>Sulfurimonadaceae</taxon>
        <taxon>Sulfurimonas</taxon>
    </lineage>
</organism>
<comment type="similarity">
    <text evidence="2">Belongs to the YkuD family.</text>
</comment>
<sequence>MRLLLLIFIHFTLFANDILTNYRISGINEIEKQMDLELTKEEYWSAYIQNRDTSFGYIESYSNILTCNKEESNLNLYVSDDSSKFKFKKEYSAFTGKRKGDKTEEGDLRTPIGIYQIVQKLSKDTKLNPFYGPLAFVTSYPNIYDEYRGKNGSGIWIHGLPTNESRDDFTRGCIAINNPNIECLDRNIDITKTLLIINSSKVEKNVSKKTLSSILSQLYAWRYAWLYNDVNSYLNFYNSEFIRNDGMDIQKFKNYKERVFRKSEKKTIIFNDINIVPYPDSSNVYQIAFKEFYESDTFKFSGDKTLIVKVDENSKISILTEK</sequence>
<comment type="pathway">
    <text evidence="1 7">Cell wall biogenesis; peptidoglycan biosynthesis.</text>
</comment>
<dbReference type="Proteomes" id="UP000593994">
    <property type="component" value="Chromosome"/>
</dbReference>
<protein>
    <submittedName>
        <fullName evidence="9">L,D-transpeptidase family protein</fullName>
    </submittedName>
</protein>
<dbReference type="PROSITE" id="PS52029">
    <property type="entry name" value="LD_TPASE"/>
    <property type="match status" value="1"/>
</dbReference>
<evidence type="ECO:0000256" key="6">
    <source>
        <dbReference type="ARBA" id="ARBA00023316"/>
    </source>
</evidence>
<dbReference type="KEGG" id="sbal:HUE88_03810"/>
<gene>
    <name evidence="9" type="ORF">HUE88_03810</name>
</gene>
<dbReference type="RefSeq" id="WP_194371231.1">
    <property type="nucleotide sequence ID" value="NZ_CP054492.1"/>
</dbReference>
<evidence type="ECO:0000313" key="10">
    <source>
        <dbReference type="Proteomes" id="UP000593994"/>
    </source>
</evidence>
<dbReference type="CDD" id="cd16913">
    <property type="entry name" value="YkuD_like"/>
    <property type="match status" value="1"/>
</dbReference>
<keyword evidence="5 7" id="KW-0573">Peptidoglycan synthesis</keyword>
<dbReference type="PANTHER" id="PTHR36699">
    <property type="entry name" value="LD-TRANSPEPTIDASE"/>
    <property type="match status" value="1"/>
</dbReference>
<dbReference type="InterPro" id="IPR038063">
    <property type="entry name" value="Transpep_catalytic_dom"/>
</dbReference>
<evidence type="ECO:0000256" key="1">
    <source>
        <dbReference type="ARBA" id="ARBA00004752"/>
    </source>
</evidence>
<dbReference type="GO" id="GO:0016740">
    <property type="term" value="F:transferase activity"/>
    <property type="evidence" value="ECO:0007669"/>
    <property type="project" value="UniProtKB-KW"/>
</dbReference>
<dbReference type="UniPathway" id="UPA00219"/>
<dbReference type="Gene3D" id="2.40.440.10">
    <property type="entry name" value="L,D-transpeptidase catalytic domain-like"/>
    <property type="match status" value="1"/>
</dbReference>
<keyword evidence="3" id="KW-0808">Transferase</keyword>
<feature type="active site" description="Proton donor/acceptor" evidence="7">
    <location>
        <position position="158"/>
    </location>
</feature>
<dbReference type="GO" id="GO:0009252">
    <property type="term" value="P:peptidoglycan biosynthetic process"/>
    <property type="evidence" value="ECO:0007669"/>
    <property type="project" value="UniProtKB-UniPathway"/>
</dbReference>
<feature type="active site" description="Nucleophile" evidence="7">
    <location>
        <position position="173"/>
    </location>
</feature>
<dbReference type="GO" id="GO:0071555">
    <property type="term" value="P:cell wall organization"/>
    <property type="evidence" value="ECO:0007669"/>
    <property type="project" value="UniProtKB-UniRule"/>
</dbReference>
<proteinExistence type="inferred from homology"/>
<evidence type="ECO:0000256" key="4">
    <source>
        <dbReference type="ARBA" id="ARBA00022960"/>
    </source>
</evidence>